<reference evidence="4" key="1">
    <citation type="journal article" date="2019" name="Int. J. Syst. Evol. Microbiol.">
        <title>The Global Catalogue of Microorganisms (GCM) 10K type strain sequencing project: providing services to taxonomists for standard genome sequencing and annotation.</title>
        <authorList>
            <consortium name="The Broad Institute Genomics Platform"/>
            <consortium name="The Broad Institute Genome Sequencing Center for Infectious Disease"/>
            <person name="Wu L."/>
            <person name="Ma J."/>
        </authorList>
    </citation>
    <scope>NUCLEOTIDE SEQUENCE [LARGE SCALE GENOMIC DNA]</scope>
    <source>
        <strain evidence="4">CGMCC 1.10759</strain>
    </source>
</reference>
<accession>A0ABV8T1Q6</accession>
<proteinExistence type="predicted"/>
<evidence type="ECO:0000256" key="1">
    <source>
        <dbReference type="SAM" id="SignalP"/>
    </source>
</evidence>
<protein>
    <submittedName>
        <fullName evidence="3">Serine hydrolase domain-containing protein</fullName>
        <ecNumber evidence="3">3.-.-.-</ecNumber>
    </submittedName>
</protein>
<dbReference type="EC" id="3.-.-.-" evidence="3"/>
<comment type="caution">
    <text evidence="3">The sequence shown here is derived from an EMBL/GenBank/DDBJ whole genome shotgun (WGS) entry which is preliminary data.</text>
</comment>
<sequence length="568" mass="63013">MTRTSRRSFIAHTAGVAAALAVPASSFASRETAWVDASGEIKLWIDEAREQIRAAMIKERIPGAAICLVNDRRPVWIEAFGTIDDKSRRPVDLDTIFSIQSTSKNMTTTAIMLAVQRGLLDLDKPIVAYLPEFTVNSRFDKQPQAKMTLRHLLSHRAGFTHEAPIGNDDDLSFPSFEAHVQSISDTWLRFPMGDRFRYSNLGVDLAGFILQTAMRKPFAACLKELLFDPLNMRSTTAETSDYMKRANRALGHVDGHETRPRALPFIPAGGIYASARDMVAYLKFHIDKGRSGGQALLQEPLWNEMHSFPFGGAYSLGVAGWKLRFGATNLPTFHHNGGGCGFGSVFRFYPEQGVGLAVLFNRGVGLAYGWGGALVDKILTRMYGAPQPSVRIEDFPAAVVSTETLGKYVGNWIGRETSGDFRIKEGGLFLKLGREEPRTRVLSSSEIAMSAGPNGNATHMTYFPATEGSTAHIETAFSFTHLDYNDGPNDAPGPNKAEWRAYEGKYWLHFWGKPAYEVIAHRQNGYLYLNGVRLVDELQPGLFFSSDGEAVDFRSDRPTWRSVPLRRA</sequence>
<keyword evidence="3" id="KW-0378">Hydrolase</keyword>
<evidence type="ECO:0000313" key="4">
    <source>
        <dbReference type="Proteomes" id="UP001595904"/>
    </source>
</evidence>
<evidence type="ECO:0000259" key="2">
    <source>
        <dbReference type="Pfam" id="PF00144"/>
    </source>
</evidence>
<dbReference type="RefSeq" id="WP_380602562.1">
    <property type="nucleotide sequence ID" value="NZ_JBHSDU010000014.1"/>
</dbReference>
<dbReference type="InterPro" id="IPR001466">
    <property type="entry name" value="Beta-lactam-related"/>
</dbReference>
<dbReference type="Proteomes" id="UP001595904">
    <property type="component" value="Unassembled WGS sequence"/>
</dbReference>
<evidence type="ECO:0000313" key="3">
    <source>
        <dbReference type="EMBL" id="MFC4312833.1"/>
    </source>
</evidence>
<organism evidence="3 4">
    <name type="scientific">Steroidobacter flavus</name>
    <dbReference type="NCBI Taxonomy" id="1842136"/>
    <lineage>
        <taxon>Bacteria</taxon>
        <taxon>Pseudomonadati</taxon>
        <taxon>Pseudomonadota</taxon>
        <taxon>Gammaproteobacteria</taxon>
        <taxon>Steroidobacterales</taxon>
        <taxon>Steroidobacteraceae</taxon>
        <taxon>Steroidobacter</taxon>
    </lineage>
</organism>
<keyword evidence="1" id="KW-0732">Signal</keyword>
<dbReference type="EMBL" id="JBHSDU010000014">
    <property type="protein sequence ID" value="MFC4312833.1"/>
    <property type="molecule type" value="Genomic_DNA"/>
</dbReference>
<feature type="signal peptide" evidence="1">
    <location>
        <begin position="1"/>
        <end position="28"/>
    </location>
</feature>
<dbReference type="InterPro" id="IPR050491">
    <property type="entry name" value="AmpC-like"/>
</dbReference>
<dbReference type="SUPFAM" id="SSF56601">
    <property type="entry name" value="beta-lactamase/transpeptidase-like"/>
    <property type="match status" value="1"/>
</dbReference>
<dbReference type="Gene3D" id="3.40.710.10">
    <property type="entry name" value="DD-peptidase/beta-lactamase superfamily"/>
    <property type="match status" value="1"/>
</dbReference>
<feature type="chain" id="PRO_5045416869" evidence="1">
    <location>
        <begin position="29"/>
        <end position="568"/>
    </location>
</feature>
<feature type="domain" description="Beta-lactamase-related" evidence="2">
    <location>
        <begin position="50"/>
        <end position="364"/>
    </location>
</feature>
<dbReference type="Pfam" id="PF00144">
    <property type="entry name" value="Beta-lactamase"/>
    <property type="match status" value="1"/>
</dbReference>
<dbReference type="PANTHER" id="PTHR46825:SF9">
    <property type="entry name" value="BETA-LACTAMASE-RELATED DOMAIN-CONTAINING PROTEIN"/>
    <property type="match status" value="1"/>
</dbReference>
<dbReference type="PANTHER" id="PTHR46825">
    <property type="entry name" value="D-ALANYL-D-ALANINE-CARBOXYPEPTIDASE/ENDOPEPTIDASE AMPH"/>
    <property type="match status" value="1"/>
</dbReference>
<dbReference type="GO" id="GO:0016787">
    <property type="term" value="F:hydrolase activity"/>
    <property type="evidence" value="ECO:0007669"/>
    <property type="project" value="UniProtKB-KW"/>
</dbReference>
<gene>
    <name evidence="3" type="ORF">ACFPN2_27355</name>
</gene>
<dbReference type="InterPro" id="IPR006311">
    <property type="entry name" value="TAT_signal"/>
</dbReference>
<dbReference type="PROSITE" id="PS51318">
    <property type="entry name" value="TAT"/>
    <property type="match status" value="1"/>
</dbReference>
<dbReference type="InterPro" id="IPR012338">
    <property type="entry name" value="Beta-lactam/transpept-like"/>
</dbReference>
<name>A0ABV8T1Q6_9GAMM</name>
<keyword evidence="4" id="KW-1185">Reference proteome</keyword>